<dbReference type="InterPro" id="IPR009003">
    <property type="entry name" value="Peptidase_S1_PA"/>
</dbReference>
<dbReference type="GO" id="GO:0004252">
    <property type="term" value="F:serine-type endopeptidase activity"/>
    <property type="evidence" value="ECO:0007669"/>
    <property type="project" value="InterPro"/>
</dbReference>
<dbReference type="InterPro" id="IPR018114">
    <property type="entry name" value="TRYPSIN_HIS"/>
</dbReference>
<dbReference type="Gene3D" id="2.40.10.10">
    <property type="entry name" value="Trypsin-like serine proteases"/>
    <property type="match status" value="1"/>
</dbReference>
<dbReference type="InterPro" id="IPR001314">
    <property type="entry name" value="Peptidase_S1A"/>
</dbReference>
<keyword evidence="2" id="KW-0645">Protease</keyword>
<sequence>SLAEDLWMKNMMYIKSALSLCALVTLIIAVKARPKQNGIEHAIHQYSYGHAEKMALPSHCGMRNSGDRQKRIVGGEVSQLGEWPWLVNMRLNTTVYCQKLGQHCNSSLPYEFVCGASLIHPQWVLTAGHCIVSNDTKHWMMRLGEHNMLDDTAPHVDVPVERIYINPMYEITTDTVLSDIALVKLSESATLNENVNVACLPDEEDLTKIQPGRHCMVAGWGLTKDYVYNGSISDVVKHMRVPIVDPEVCNTSIRGGLHNITISESEICVHAEDTILGPCHGDSGSPMVCYDEEDETYIQMGVVSRGGICGEEPSVFTKVSSYIDWIEDVVQADGMS</sequence>
<dbReference type="PANTHER" id="PTHR24252:SF7">
    <property type="entry name" value="HYALIN"/>
    <property type="match status" value="1"/>
</dbReference>
<dbReference type="PRINTS" id="PR00722">
    <property type="entry name" value="CHYMOTRYPSIN"/>
</dbReference>
<dbReference type="InterPro" id="IPR043504">
    <property type="entry name" value="Peptidase_S1_PA_chymotrypsin"/>
</dbReference>
<evidence type="ECO:0000259" key="3">
    <source>
        <dbReference type="PROSITE" id="PS50240"/>
    </source>
</evidence>
<dbReference type="PROSITE" id="PS00135">
    <property type="entry name" value="TRYPSIN_SER"/>
    <property type="match status" value="1"/>
</dbReference>
<dbReference type="PROSITE" id="PS00134">
    <property type="entry name" value="TRYPSIN_HIS"/>
    <property type="match status" value="1"/>
</dbReference>
<keyword evidence="1" id="KW-1015">Disulfide bond</keyword>
<dbReference type="FunFam" id="2.40.10.10:FF:000068">
    <property type="entry name" value="transmembrane protease serine 2"/>
    <property type="match status" value="1"/>
</dbReference>
<dbReference type="EMBL" id="CAIIXF020000003">
    <property type="protein sequence ID" value="CAH1779562.1"/>
    <property type="molecule type" value="Genomic_DNA"/>
</dbReference>
<evidence type="ECO:0000256" key="1">
    <source>
        <dbReference type="ARBA" id="ARBA00023157"/>
    </source>
</evidence>
<reference evidence="4" key="1">
    <citation type="submission" date="2022-03" db="EMBL/GenBank/DDBJ databases">
        <authorList>
            <person name="Martin C."/>
        </authorList>
    </citation>
    <scope>NUCLEOTIDE SEQUENCE</scope>
</reference>
<dbReference type="GO" id="GO:0006508">
    <property type="term" value="P:proteolysis"/>
    <property type="evidence" value="ECO:0007669"/>
    <property type="project" value="UniProtKB-KW"/>
</dbReference>
<dbReference type="InterPro" id="IPR033116">
    <property type="entry name" value="TRYPSIN_SER"/>
</dbReference>
<dbReference type="PROSITE" id="PS50240">
    <property type="entry name" value="TRYPSIN_DOM"/>
    <property type="match status" value="1"/>
</dbReference>
<dbReference type="AlphaFoldDB" id="A0A8S4NFK5"/>
<feature type="non-terminal residue" evidence="4">
    <location>
        <position position="336"/>
    </location>
</feature>
<dbReference type="CDD" id="cd00190">
    <property type="entry name" value="Tryp_SPc"/>
    <property type="match status" value="1"/>
</dbReference>
<dbReference type="PANTHER" id="PTHR24252">
    <property type="entry name" value="ACROSIN-RELATED"/>
    <property type="match status" value="1"/>
</dbReference>
<keyword evidence="2" id="KW-0378">Hydrolase</keyword>
<dbReference type="OrthoDB" id="10059102at2759"/>
<feature type="domain" description="Peptidase S1" evidence="3">
    <location>
        <begin position="72"/>
        <end position="331"/>
    </location>
</feature>
<dbReference type="Proteomes" id="UP000749559">
    <property type="component" value="Unassembled WGS sequence"/>
</dbReference>
<accession>A0A8S4NFK5</accession>
<gene>
    <name evidence="4" type="ORF">OFUS_LOCUS6362</name>
</gene>
<evidence type="ECO:0000256" key="2">
    <source>
        <dbReference type="RuleBase" id="RU363034"/>
    </source>
</evidence>
<comment type="caution">
    <text evidence="4">The sequence shown here is derived from an EMBL/GenBank/DDBJ whole genome shotgun (WGS) entry which is preliminary data.</text>
</comment>
<protein>
    <recommendedName>
        <fullName evidence="3">Peptidase S1 domain-containing protein</fullName>
    </recommendedName>
</protein>
<organism evidence="4 5">
    <name type="scientific">Owenia fusiformis</name>
    <name type="common">Polychaete worm</name>
    <dbReference type="NCBI Taxonomy" id="6347"/>
    <lineage>
        <taxon>Eukaryota</taxon>
        <taxon>Metazoa</taxon>
        <taxon>Spiralia</taxon>
        <taxon>Lophotrochozoa</taxon>
        <taxon>Annelida</taxon>
        <taxon>Polychaeta</taxon>
        <taxon>Sedentaria</taxon>
        <taxon>Canalipalpata</taxon>
        <taxon>Sabellida</taxon>
        <taxon>Oweniida</taxon>
        <taxon>Oweniidae</taxon>
        <taxon>Owenia</taxon>
    </lineage>
</organism>
<dbReference type="SMART" id="SM00020">
    <property type="entry name" value="Tryp_SPc"/>
    <property type="match status" value="1"/>
</dbReference>
<dbReference type="Pfam" id="PF00089">
    <property type="entry name" value="Trypsin"/>
    <property type="match status" value="1"/>
</dbReference>
<keyword evidence="2" id="KW-0720">Serine protease</keyword>
<keyword evidence="5" id="KW-1185">Reference proteome</keyword>
<proteinExistence type="predicted"/>
<evidence type="ECO:0000313" key="5">
    <source>
        <dbReference type="Proteomes" id="UP000749559"/>
    </source>
</evidence>
<dbReference type="InterPro" id="IPR001254">
    <property type="entry name" value="Trypsin_dom"/>
</dbReference>
<evidence type="ECO:0000313" key="4">
    <source>
        <dbReference type="EMBL" id="CAH1779562.1"/>
    </source>
</evidence>
<name>A0A8S4NFK5_OWEFU</name>
<dbReference type="SUPFAM" id="SSF50494">
    <property type="entry name" value="Trypsin-like serine proteases"/>
    <property type="match status" value="1"/>
</dbReference>